<feature type="transmembrane region" description="Helical" evidence="5">
    <location>
        <begin position="83"/>
        <end position="111"/>
    </location>
</feature>
<dbReference type="Pfam" id="PF09685">
    <property type="entry name" value="MamF_MmsF"/>
    <property type="match status" value="1"/>
</dbReference>
<dbReference type="Proteomes" id="UP000242310">
    <property type="component" value="Unassembled WGS sequence"/>
</dbReference>
<gene>
    <name evidence="6" type="ORF">B0H94_105228</name>
</gene>
<feature type="transmembrane region" description="Helical" evidence="5">
    <location>
        <begin position="55"/>
        <end position="77"/>
    </location>
</feature>
<dbReference type="EMBL" id="PYAV01000005">
    <property type="protein sequence ID" value="PSL47072.1"/>
    <property type="molecule type" value="Genomic_DNA"/>
</dbReference>
<evidence type="ECO:0000256" key="2">
    <source>
        <dbReference type="ARBA" id="ARBA00022692"/>
    </source>
</evidence>
<dbReference type="AlphaFoldDB" id="A0A2P8HLH0"/>
<accession>A0A2P8HLH0</accession>
<sequence length="124" mass="13826">MSFLKSARIQASIAYILPLIFPLPLLSLAVVLFYRSKLRPVNTFAAEHLAESANAQLSLHIYILLMAVFLFTSGLALEAGSLLLIFALLGLVVYTAWLVMMVSAIVLSLFGQPFRFPFNFRIFN</sequence>
<feature type="transmembrane region" description="Helical" evidence="5">
    <location>
        <begin position="12"/>
        <end position="34"/>
    </location>
</feature>
<evidence type="ECO:0000313" key="7">
    <source>
        <dbReference type="Proteomes" id="UP000242310"/>
    </source>
</evidence>
<comment type="caution">
    <text evidence="6">The sequence shown here is derived from an EMBL/GenBank/DDBJ whole genome shotgun (WGS) entry which is preliminary data.</text>
</comment>
<evidence type="ECO:0000313" key="6">
    <source>
        <dbReference type="EMBL" id="PSL47072.1"/>
    </source>
</evidence>
<comment type="subcellular location">
    <subcellularLocation>
        <location evidence="1">Membrane</location>
        <topology evidence="1">Multi-pass membrane protein</topology>
    </subcellularLocation>
</comment>
<reference evidence="6 7" key="1">
    <citation type="submission" date="2018-03" db="EMBL/GenBank/DDBJ databases">
        <title>Genomic Encyclopedia of Type Strains, Phase III (KMG-III): the genomes of soil and plant-associated and newly described type strains.</title>
        <authorList>
            <person name="Whitman W."/>
        </authorList>
    </citation>
    <scope>NUCLEOTIDE SEQUENCE [LARGE SCALE GENOMIC DNA]</scope>
    <source>
        <strain evidence="6 7">CGMCC 1.07653</strain>
    </source>
</reference>
<evidence type="ECO:0000256" key="4">
    <source>
        <dbReference type="ARBA" id="ARBA00023136"/>
    </source>
</evidence>
<evidence type="ECO:0000256" key="5">
    <source>
        <dbReference type="SAM" id="Phobius"/>
    </source>
</evidence>
<proteinExistence type="predicted"/>
<dbReference type="InterPro" id="IPR019109">
    <property type="entry name" value="MamF_MmsF"/>
</dbReference>
<keyword evidence="7" id="KW-1185">Reference proteome</keyword>
<organism evidence="6 7">
    <name type="scientific">Salsuginibacillus halophilus</name>
    <dbReference type="NCBI Taxonomy" id="517424"/>
    <lineage>
        <taxon>Bacteria</taxon>
        <taxon>Bacillati</taxon>
        <taxon>Bacillota</taxon>
        <taxon>Bacilli</taxon>
        <taxon>Bacillales</taxon>
        <taxon>Bacillaceae</taxon>
        <taxon>Salsuginibacillus</taxon>
    </lineage>
</organism>
<keyword evidence="2 5" id="KW-0812">Transmembrane</keyword>
<keyword evidence="4 5" id="KW-0472">Membrane</keyword>
<keyword evidence="3 5" id="KW-1133">Transmembrane helix</keyword>
<evidence type="ECO:0000256" key="3">
    <source>
        <dbReference type="ARBA" id="ARBA00022989"/>
    </source>
</evidence>
<name>A0A2P8HLH0_9BACI</name>
<dbReference type="RefSeq" id="WP_106588388.1">
    <property type="nucleotide sequence ID" value="NZ_PYAV01000005.1"/>
</dbReference>
<evidence type="ECO:0000256" key="1">
    <source>
        <dbReference type="ARBA" id="ARBA00004141"/>
    </source>
</evidence>
<protein>
    <submittedName>
        <fullName evidence="6">Uncharacterized protein DUF4870</fullName>
    </submittedName>
</protein>